<dbReference type="Gene3D" id="3.20.20.80">
    <property type="entry name" value="Glycosidases"/>
    <property type="match status" value="1"/>
</dbReference>
<comment type="similarity">
    <text evidence="2 9">Belongs to the glycosyl hydrolase 10 (cellulase F) family.</text>
</comment>
<evidence type="ECO:0000313" key="11">
    <source>
        <dbReference type="EMBL" id="MEJ5976707.1"/>
    </source>
</evidence>
<dbReference type="EC" id="3.2.1.8" evidence="9"/>
<comment type="catalytic activity">
    <reaction evidence="1 9">
        <text>Endohydrolysis of (1-&gt;4)-beta-D-xylosidic linkages in xylans.</text>
        <dbReference type="EC" id="3.2.1.8"/>
    </reaction>
</comment>
<evidence type="ECO:0000256" key="9">
    <source>
        <dbReference type="RuleBase" id="RU361174"/>
    </source>
</evidence>
<dbReference type="Pfam" id="PF00331">
    <property type="entry name" value="Glyco_hydro_10"/>
    <property type="match status" value="1"/>
</dbReference>
<evidence type="ECO:0000259" key="10">
    <source>
        <dbReference type="PROSITE" id="PS51760"/>
    </source>
</evidence>
<evidence type="ECO:0000256" key="3">
    <source>
        <dbReference type="ARBA" id="ARBA00022651"/>
    </source>
</evidence>
<dbReference type="PANTHER" id="PTHR31490">
    <property type="entry name" value="GLYCOSYL HYDROLASE"/>
    <property type="match status" value="1"/>
</dbReference>
<protein>
    <recommendedName>
        <fullName evidence="9">Beta-xylanase</fullName>
        <ecNumber evidence="9">3.2.1.8</ecNumber>
    </recommendedName>
</protein>
<dbReference type="PANTHER" id="PTHR31490:SF88">
    <property type="entry name" value="BETA-XYLANASE"/>
    <property type="match status" value="1"/>
</dbReference>
<keyword evidence="6 9" id="KW-0119">Carbohydrate metabolism</keyword>
<organism evidence="11 12">
    <name type="scientific">Novosphingobium anseongense</name>
    <dbReference type="NCBI Taxonomy" id="3133436"/>
    <lineage>
        <taxon>Bacteria</taxon>
        <taxon>Pseudomonadati</taxon>
        <taxon>Pseudomonadota</taxon>
        <taxon>Alphaproteobacteria</taxon>
        <taxon>Sphingomonadales</taxon>
        <taxon>Sphingomonadaceae</taxon>
        <taxon>Novosphingobium</taxon>
    </lineage>
</organism>
<keyword evidence="8 9" id="KW-0624">Polysaccharide degradation</keyword>
<dbReference type="InterPro" id="IPR001000">
    <property type="entry name" value="GH10_dom"/>
</dbReference>
<dbReference type="SUPFAM" id="SSF51445">
    <property type="entry name" value="(Trans)glycosidases"/>
    <property type="match status" value="1"/>
</dbReference>
<dbReference type="EMBL" id="JBBHJZ010000002">
    <property type="protein sequence ID" value="MEJ5976707.1"/>
    <property type="molecule type" value="Genomic_DNA"/>
</dbReference>
<evidence type="ECO:0000256" key="8">
    <source>
        <dbReference type="ARBA" id="ARBA00023326"/>
    </source>
</evidence>
<dbReference type="Proteomes" id="UP001361239">
    <property type="component" value="Unassembled WGS sequence"/>
</dbReference>
<dbReference type="PRINTS" id="PR00134">
    <property type="entry name" value="GLHYDRLASE10"/>
</dbReference>
<feature type="domain" description="GH10" evidence="10">
    <location>
        <begin position="5"/>
        <end position="328"/>
    </location>
</feature>
<dbReference type="InterPro" id="IPR044846">
    <property type="entry name" value="GH10"/>
</dbReference>
<keyword evidence="7 9" id="KW-0326">Glycosidase</keyword>
<dbReference type="SMART" id="SM00633">
    <property type="entry name" value="Glyco_10"/>
    <property type="match status" value="1"/>
</dbReference>
<comment type="caution">
    <text evidence="11">The sequence shown here is derived from an EMBL/GenBank/DDBJ whole genome shotgun (WGS) entry which is preliminary data.</text>
</comment>
<gene>
    <name evidence="11" type="ORF">WG901_08680</name>
</gene>
<evidence type="ECO:0000256" key="7">
    <source>
        <dbReference type="ARBA" id="ARBA00023295"/>
    </source>
</evidence>
<accession>A0ABU8RUN3</accession>
<evidence type="ECO:0000256" key="4">
    <source>
        <dbReference type="ARBA" id="ARBA00022729"/>
    </source>
</evidence>
<evidence type="ECO:0000313" key="12">
    <source>
        <dbReference type="Proteomes" id="UP001361239"/>
    </source>
</evidence>
<evidence type="ECO:0000256" key="5">
    <source>
        <dbReference type="ARBA" id="ARBA00022801"/>
    </source>
</evidence>
<keyword evidence="12" id="KW-1185">Reference proteome</keyword>
<dbReference type="RefSeq" id="WP_339587692.1">
    <property type="nucleotide sequence ID" value="NZ_JBBHJZ010000002.1"/>
</dbReference>
<dbReference type="PROSITE" id="PS51760">
    <property type="entry name" value="GH10_2"/>
    <property type="match status" value="1"/>
</dbReference>
<evidence type="ECO:0000256" key="1">
    <source>
        <dbReference type="ARBA" id="ARBA00000681"/>
    </source>
</evidence>
<sequence length="334" mass="37396">MPSRVGAGSFLQDVAGSRRMLFGAAVSAAHLRDAALCEAILRETGSLTAELEMKWSHVERHEGQFEFQDADAVANFAHAHQKRLHGHALLWHRSIPDWAMKAGRLQDDWDSIERFVAAMARRYSGVESWDVINEPIGPAEQPDGLRQSAFLHAFGPDYIRRALVSARRHAPRAVLCINEYGIEYNTPEHERKRRGLVQLLAELRRDGIPLDCVGVQAHLDLSQHHHFDPAVFARFLDELGAMGLQVRISELDVKEKDSDGSVAERDRAVAEATRSFLSVALQNRAVGSITCWGLSDRYSWLDVPAGNRGLPFDTDMRRKPMHSAILDALSQRQA</sequence>
<evidence type="ECO:0000256" key="6">
    <source>
        <dbReference type="ARBA" id="ARBA00023277"/>
    </source>
</evidence>
<reference evidence="11 12" key="1">
    <citation type="submission" date="2024-03" db="EMBL/GenBank/DDBJ databases">
        <authorList>
            <person name="Jo J.-H."/>
        </authorList>
    </citation>
    <scope>NUCLEOTIDE SEQUENCE [LARGE SCALE GENOMIC DNA]</scope>
    <source>
        <strain evidence="11 12">PS1R-30</strain>
    </source>
</reference>
<keyword evidence="3" id="KW-0858">Xylan degradation</keyword>
<evidence type="ECO:0000256" key="2">
    <source>
        <dbReference type="ARBA" id="ARBA00007495"/>
    </source>
</evidence>
<name>A0ABU8RUN3_9SPHN</name>
<keyword evidence="4" id="KW-0732">Signal</keyword>
<keyword evidence="5 9" id="KW-0378">Hydrolase</keyword>
<dbReference type="InterPro" id="IPR017853">
    <property type="entry name" value="GH"/>
</dbReference>
<proteinExistence type="inferred from homology"/>